<sequence length="69" mass="7804">MGGNVYHFRPIGRCSRIVRLFLSHRSSIGLCLQTPLPGRPWEDSGRRYWPGLTPDYRAKVSSFAADPAE</sequence>
<evidence type="ECO:0000313" key="1">
    <source>
        <dbReference type="EMBL" id="APH53789.1"/>
    </source>
</evidence>
<dbReference type="EMBL" id="CP018191">
    <property type="protein sequence ID" value="APH53789.1"/>
    <property type="molecule type" value="Genomic_DNA"/>
</dbReference>
<reference evidence="2" key="1">
    <citation type="submission" date="2016-11" db="EMBL/GenBank/DDBJ databases">
        <title>Comparative genomic and phenotypic analysis of Granulibacter bethesdensis clinical isolates from patients with chronic granulomatous disease.</title>
        <authorList>
            <person name="Zarember K.A."/>
            <person name="Porcella S.F."/>
            <person name="Chu J."/>
            <person name="Ding L."/>
            <person name="Dahlstrom E."/>
            <person name="Barbian K."/>
            <person name="Martens C."/>
            <person name="Sykora L."/>
            <person name="Kramer S."/>
            <person name="Pettinato A.M."/>
            <person name="Hong H."/>
            <person name="Wald G."/>
            <person name="Berg L.J."/>
            <person name="Rogge L.S."/>
            <person name="Greenberg D.E."/>
            <person name="Falcone E.L."/>
            <person name="Neves J.F."/>
            <person name="Simoes M.J."/>
            <person name="Casal M."/>
            <person name="Rodriguez-Lopez F.C."/>
            <person name="Zelazny A."/>
            <person name="Gallin J.I."/>
            <person name="Holland S.M."/>
        </authorList>
    </citation>
    <scope>NUCLEOTIDE SEQUENCE [LARGE SCALE GENOMIC DNA]</scope>
    <source>
        <strain evidence="2">NIH9.1</strain>
    </source>
</reference>
<accession>A0AAC9K943</accession>
<dbReference type="AlphaFoldDB" id="A0AAC9K943"/>
<organism evidence="1 2">
    <name type="scientific">Granulibacter bethesdensis</name>
    <dbReference type="NCBI Taxonomy" id="364410"/>
    <lineage>
        <taxon>Bacteria</taxon>
        <taxon>Pseudomonadati</taxon>
        <taxon>Pseudomonadota</taxon>
        <taxon>Alphaproteobacteria</taxon>
        <taxon>Acetobacterales</taxon>
        <taxon>Acetobacteraceae</taxon>
        <taxon>Granulibacter</taxon>
    </lineage>
</organism>
<dbReference type="Proteomes" id="UP000182373">
    <property type="component" value="Chromosome"/>
</dbReference>
<proteinExistence type="predicted"/>
<gene>
    <name evidence="1" type="ORF">GbCGDNIH9_0547</name>
</gene>
<name>A0AAC9K943_9PROT</name>
<evidence type="ECO:0000313" key="2">
    <source>
        <dbReference type="Proteomes" id="UP000182373"/>
    </source>
</evidence>
<protein>
    <submittedName>
        <fullName evidence="1">Uncharacterized protein</fullName>
    </submittedName>
</protein>